<dbReference type="InterPro" id="IPR052587">
    <property type="entry name" value="TELO2-interacting_protein_1"/>
</dbReference>
<dbReference type="Pfam" id="PF24181">
    <property type="entry name" value="TPR_TTI1_C"/>
    <property type="match status" value="1"/>
</dbReference>
<dbReference type="InterPro" id="IPR057567">
    <property type="entry name" value="TPR_TTI1_C"/>
</dbReference>
<evidence type="ECO:0000259" key="2">
    <source>
        <dbReference type="Pfam" id="PF24173"/>
    </source>
</evidence>
<dbReference type="GO" id="GO:0005737">
    <property type="term" value="C:cytoplasm"/>
    <property type="evidence" value="ECO:0007669"/>
    <property type="project" value="TreeGrafter"/>
</dbReference>
<dbReference type="PANTHER" id="PTHR18460">
    <property type="entry name" value="TEL2 INTERACTING PROTEIN 1 TTI1 FAMILY MEMBER"/>
    <property type="match status" value="1"/>
</dbReference>
<name>A0AAV8W6B9_9CUCU</name>
<comment type="caution">
    <text evidence="4">The sequence shown here is derived from an EMBL/GenBank/DDBJ whole genome shotgun (WGS) entry which is preliminary data.</text>
</comment>
<dbReference type="InterPro" id="IPR049362">
    <property type="entry name" value="TTI1_rpt"/>
</dbReference>
<evidence type="ECO:0000256" key="1">
    <source>
        <dbReference type="PROSITE-ProRule" id="PRU00103"/>
    </source>
</evidence>
<accession>A0AAV8W6B9</accession>
<dbReference type="InterPro" id="IPR016024">
    <property type="entry name" value="ARM-type_fold"/>
</dbReference>
<evidence type="ECO:0008006" key="6">
    <source>
        <dbReference type="Google" id="ProtNLM"/>
    </source>
</evidence>
<dbReference type="InterPro" id="IPR057566">
    <property type="entry name" value="TPR_TTI1_N"/>
</dbReference>
<organism evidence="4 5">
    <name type="scientific">Exocentrus adspersus</name>
    <dbReference type="NCBI Taxonomy" id="1586481"/>
    <lineage>
        <taxon>Eukaryota</taxon>
        <taxon>Metazoa</taxon>
        <taxon>Ecdysozoa</taxon>
        <taxon>Arthropoda</taxon>
        <taxon>Hexapoda</taxon>
        <taxon>Insecta</taxon>
        <taxon>Pterygota</taxon>
        <taxon>Neoptera</taxon>
        <taxon>Endopterygota</taxon>
        <taxon>Coleoptera</taxon>
        <taxon>Polyphaga</taxon>
        <taxon>Cucujiformia</taxon>
        <taxon>Chrysomeloidea</taxon>
        <taxon>Cerambycidae</taxon>
        <taxon>Lamiinae</taxon>
        <taxon>Acanthocinini</taxon>
        <taxon>Exocentrus</taxon>
    </lineage>
</organism>
<feature type="domain" description="TTI1 N-terminal TPR" evidence="2">
    <location>
        <begin position="12"/>
        <end position="363"/>
    </location>
</feature>
<feature type="domain" description="TTI1 C-terminal TPR" evidence="3">
    <location>
        <begin position="729"/>
        <end position="1000"/>
    </location>
</feature>
<reference evidence="4 5" key="1">
    <citation type="journal article" date="2023" name="Insect Mol. Biol.">
        <title>Genome sequencing provides insights into the evolution of gene families encoding plant cell wall-degrading enzymes in longhorned beetles.</title>
        <authorList>
            <person name="Shin N.R."/>
            <person name="Okamura Y."/>
            <person name="Kirsch R."/>
            <person name="Pauchet Y."/>
        </authorList>
    </citation>
    <scope>NUCLEOTIDE SEQUENCE [LARGE SCALE GENOMIC DNA]</scope>
    <source>
        <strain evidence="4">EAD_L_NR</strain>
    </source>
</reference>
<dbReference type="InterPro" id="IPR021133">
    <property type="entry name" value="HEAT_type_2"/>
</dbReference>
<dbReference type="PROSITE" id="PS50077">
    <property type="entry name" value="HEAT_REPEAT"/>
    <property type="match status" value="1"/>
</dbReference>
<keyword evidence="5" id="KW-1185">Reference proteome</keyword>
<evidence type="ECO:0000313" key="4">
    <source>
        <dbReference type="EMBL" id="KAJ8922003.1"/>
    </source>
</evidence>
<dbReference type="Gene3D" id="1.25.10.10">
    <property type="entry name" value="Leucine-rich Repeat Variant"/>
    <property type="match status" value="2"/>
</dbReference>
<evidence type="ECO:0000313" key="5">
    <source>
        <dbReference type="Proteomes" id="UP001159042"/>
    </source>
</evidence>
<dbReference type="Pfam" id="PF24176">
    <property type="entry name" value="TPR_TTI1_2nd"/>
    <property type="match status" value="1"/>
</dbReference>
<feature type="repeat" description="HEAT" evidence="1">
    <location>
        <begin position="352"/>
        <end position="390"/>
    </location>
</feature>
<dbReference type="Pfam" id="PF21547">
    <property type="entry name" value="TTI1"/>
    <property type="match status" value="1"/>
</dbReference>
<dbReference type="EMBL" id="JANEYG010000008">
    <property type="protein sequence ID" value="KAJ8922003.1"/>
    <property type="molecule type" value="Genomic_DNA"/>
</dbReference>
<gene>
    <name evidence="4" type="ORF">NQ315_008641</name>
</gene>
<dbReference type="PANTHER" id="PTHR18460:SF3">
    <property type="entry name" value="TELO2-INTERACTING PROTEIN 1 HOMOLOG"/>
    <property type="match status" value="1"/>
</dbReference>
<protein>
    <recommendedName>
        <fullName evidence="6">TELO2-interacting protein 1 homolog</fullName>
    </recommendedName>
</protein>
<sequence length="1037" mass="119500">MDINTESFENYSKIKSLCLKLIQNPKNIDCVKELNAIVETSPKSFIKVVQPTVLSTFYPILKSISENKSRDDDKRVIVDTFRNLFEKSTVDKMVLFFNIYSFLLLEIYDHRQHIVLPIHEEYKLSILNCMSALMKSASSELVFSLYTRENAPRFCQMLYTALEVAKTEQLRSLRVSAMECIMAIAKVLDDNDFQDAELRNQVAEVFLFFLPGIASGLTRIALEDEKVGHKVPMVALKTWGRIVTLLMSNYNAPDEPFDLRSFKDVMYKKSSPPGTERRRKFKNDKDLKEYLNTNKRTLSWYKDTDKSLQPLVVEFAKLTHHSHYKVREELAEMCGLVAESCFMTMPVSVSHLIEVIITLSQDENDDVKQNSQGILQKLSERLSSDNFKTLLENLEEGFYTGINSLPRKFNGIDEREQLVALNLIIGYVNLFGKYKLGQVLLSVAHLNKLMDTLLHISEFDRSNVSLLEEYTVKDLESTPVLRTPWKNFRRFKEDSIKNKLEELCALLVKHGGFDIISDFLLDVILYRPETKKEAIFILNESVSGMERSEENVRIVKNIVSVYIDSNCWEVPLSVSEDEFGYVHTLADVQNNVIQVCLLVEGIGKIALALKKDFQQFLLKTLHLVLERAGSGNPLVKTAGLSALTNITFACGYSDITALISSNIDYFTYHVERKLNKLEKNEGVLNVLAVVLNYSTVDMLTYIADIIQEVLIQSCDKFKEKKATAFLEIFKIFINCLRRWFEVTEKIEPVKSKEEKRRELEHFEVTGINTEESGNFSDEIMGKTAEEMYQEDVGKKREELDKEMEGAEVEEYKKPEPPLHIKLTVAVLSRSLHFLPSKDRTKKLLALNVLTNGLEILRDYEDELLPIVHQIWSPLVQRFKEVDDPLIINYSFNLLVVLARLSKEFIRMRTMKDVFPSIVALDKFSTESYLKDKGSSYRYSQMYKLQLVILQNLPRVLIDLDVADEKFIEAMGVVFKYLSNKQPVPLQKAAVDFFKVLALYDLKLVQSTMEKWKKDNTGSEYGNNIQQIMFRYGFVMLK</sequence>
<dbReference type="Proteomes" id="UP001159042">
    <property type="component" value="Unassembled WGS sequence"/>
</dbReference>
<proteinExistence type="predicted"/>
<dbReference type="AlphaFoldDB" id="A0AAV8W6B9"/>
<dbReference type="SUPFAM" id="SSF48371">
    <property type="entry name" value="ARM repeat"/>
    <property type="match status" value="2"/>
</dbReference>
<evidence type="ECO:0000259" key="3">
    <source>
        <dbReference type="Pfam" id="PF24181"/>
    </source>
</evidence>
<dbReference type="Pfam" id="PF24173">
    <property type="entry name" value="TPR_TTI1_N"/>
    <property type="match status" value="1"/>
</dbReference>
<dbReference type="InterPro" id="IPR011989">
    <property type="entry name" value="ARM-like"/>
</dbReference>